<keyword evidence="2" id="KW-1185">Reference proteome</keyword>
<dbReference type="KEGG" id="ruj:E5Z56_02875"/>
<dbReference type="RefSeq" id="WP_138156437.1">
    <property type="nucleotide sequence ID" value="NZ_CP039381.1"/>
</dbReference>
<dbReference type="EMBL" id="CP039381">
    <property type="protein sequence ID" value="QCT06354.1"/>
    <property type="molecule type" value="Genomic_DNA"/>
</dbReference>
<name>A0A4P8XVC3_9FIRM</name>
<proteinExistence type="predicted"/>
<dbReference type="AlphaFoldDB" id="A0A4P8XVC3"/>
<reference evidence="1 2" key="1">
    <citation type="submission" date="2019-04" db="EMBL/GenBank/DDBJ databases">
        <authorList>
            <person name="Embree M."/>
            <person name="Gaffney J.R."/>
        </authorList>
    </citation>
    <scope>NUCLEOTIDE SEQUENCE [LARGE SCALE GENOMIC DNA]</scope>
    <source>
        <strain evidence="1 2">JE7A12</strain>
    </source>
</reference>
<evidence type="ECO:0000313" key="1">
    <source>
        <dbReference type="EMBL" id="QCT06354.1"/>
    </source>
</evidence>
<dbReference type="OrthoDB" id="1863725at2"/>
<organism evidence="1 2">
    <name type="scientific">Ruminococcus bovis</name>
    <dbReference type="NCBI Taxonomy" id="2564099"/>
    <lineage>
        <taxon>Bacteria</taxon>
        <taxon>Bacillati</taxon>
        <taxon>Bacillota</taxon>
        <taxon>Clostridia</taxon>
        <taxon>Eubacteriales</taxon>
        <taxon>Oscillospiraceae</taxon>
        <taxon>Ruminococcus</taxon>
    </lineage>
</organism>
<accession>A0A4P8XVC3</accession>
<evidence type="ECO:0000313" key="2">
    <source>
        <dbReference type="Proteomes" id="UP000301475"/>
    </source>
</evidence>
<protein>
    <submittedName>
        <fullName evidence="1">Uncharacterized protein</fullName>
    </submittedName>
</protein>
<dbReference type="Proteomes" id="UP000301475">
    <property type="component" value="Chromosome"/>
</dbReference>
<gene>
    <name evidence="1" type="ORF">E5Z56_02875</name>
</gene>
<sequence length="110" mass="11692">MWLTGYITKENSPKSKCGEVVRSDDNTVNVFSSVEQSNVKVALPYGLYSVPVTGENSVIIPTENGNVVVGVCNNNSHNLEVGEVLLCSAGGAKILLNNKGQVLINDKVIS</sequence>